<dbReference type="EMBL" id="BEZZ01000265">
    <property type="protein sequence ID" value="GCC29732.1"/>
    <property type="molecule type" value="Genomic_DNA"/>
</dbReference>
<organism evidence="1 2">
    <name type="scientific">Chiloscyllium punctatum</name>
    <name type="common">Brownbanded bambooshark</name>
    <name type="synonym">Hemiscyllium punctatum</name>
    <dbReference type="NCBI Taxonomy" id="137246"/>
    <lineage>
        <taxon>Eukaryota</taxon>
        <taxon>Metazoa</taxon>
        <taxon>Chordata</taxon>
        <taxon>Craniata</taxon>
        <taxon>Vertebrata</taxon>
        <taxon>Chondrichthyes</taxon>
        <taxon>Elasmobranchii</taxon>
        <taxon>Galeomorphii</taxon>
        <taxon>Galeoidea</taxon>
        <taxon>Orectolobiformes</taxon>
        <taxon>Hemiscylliidae</taxon>
        <taxon>Chiloscyllium</taxon>
    </lineage>
</organism>
<name>A0A401SH49_CHIPU</name>
<accession>A0A401SH49</accession>
<comment type="caution">
    <text evidence="1">The sequence shown here is derived from an EMBL/GenBank/DDBJ whole genome shotgun (WGS) entry which is preliminary data.</text>
</comment>
<gene>
    <name evidence="1" type="ORF">chiPu_0008174</name>
</gene>
<dbReference type="AlphaFoldDB" id="A0A401SH49"/>
<evidence type="ECO:0000313" key="1">
    <source>
        <dbReference type="EMBL" id="GCC29732.1"/>
    </source>
</evidence>
<proteinExistence type="predicted"/>
<protein>
    <submittedName>
        <fullName evidence="1">Uncharacterized protein</fullName>
    </submittedName>
</protein>
<keyword evidence="2" id="KW-1185">Reference proteome</keyword>
<dbReference type="Proteomes" id="UP000287033">
    <property type="component" value="Unassembled WGS sequence"/>
</dbReference>
<sequence length="98" mass="11137">MLSGSGKERSKRFRLFGDNNSDTVLLVFQVTVTLHFLGQVPAHFAARGLNGRGEGRGEWQQGLCSPPHDGYRPEVAMIWRCRSWATRSNFTRYQIKPV</sequence>
<reference evidence="1 2" key="1">
    <citation type="journal article" date="2018" name="Nat. Ecol. Evol.">
        <title>Shark genomes provide insights into elasmobranch evolution and the origin of vertebrates.</title>
        <authorList>
            <person name="Hara Y"/>
            <person name="Yamaguchi K"/>
            <person name="Onimaru K"/>
            <person name="Kadota M"/>
            <person name="Koyanagi M"/>
            <person name="Keeley SD"/>
            <person name="Tatsumi K"/>
            <person name="Tanaka K"/>
            <person name="Motone F"/>
            <person name="Kageyama Y"/>
            <person name="Nozu R"/>
            <person name="Adachi N"/>
            <person name="Nishimura O"/>
            <person name="Nakagawa R"/>
            <person name="Tanegashima C"/>
            <person name="Kiyatake I"/>
            <person name="Matsumoto R"/>
            <person name="Murakumo K"/>
            <person name="Nishida K"/>
            <person name="Terakita A"/>
            <person name="Kuratani S"/>
            <person name="Sato K"/>
            <person name="Hyodo S Kuraku.S."/>
        </authorList>
    </citation>
    <scope>NUCLEOTIDE SEQUENCE [LARGE SCALE GENOMIC DNA]</scope>
</reference>
<evidence type="ECO:0000313" key="2">
    <source>
        <dbReference type="Proteomes" id="UP000287033"/>
    </source>
</evidence>